<dbReference type="PANTHER" id="PTHR43014">
    <property type="entry name" value="MERCURIC REDUCTASE"/>
    <property type="match status" value="1"/>
</dbReference>
<dbReference type="InterPro" id="IPR004099">
    <property type="entry name" value="Pyr_nucl-diS_OxRdtase_dimer"/>
</dbReference>
<dbReference type="Proteomes" id="UP000515934">
    <property type="component" value="Chromosome"/>
</dbReference>
<keyword evidence="9" id="KW-0520">NAD</keyword>
<dbReference type="InterPro" id="IPR016156">
    <property type="entry name" value="FAD/NAD-linked_Rdtase_dimer_sf"/>
</dbReference>
<dbReference type="EMBL" id="CP060716">
    <property type="protein sequence ID" value="QNN63386.1"/>
    <property type="molecule type" value="Genomic_DNA"/>
</dbReference>
<gene>
    <name evidence="14" type="ORF">H9L06_03430</name>
</gene>
<evidence type="ECO:0000256" key="11">
    <source>
        <dbReference type="RuleBase" id="RU003691"/>
    </source>
</evidence>
<dbReference type="InterPro" id="IPR001100">
    <property type="entry name" value="Pyr_nuc-diS_OxRdtase"/>
</dbReference>
<keyword evidence="15" id="KW-1185">Reference proteome</keyword>
<feature type="binding site" evidence="9">
    <location>
        <position position="68"/>
    </location>
    <ligand>
        <name>FAD</name>
        <dbReference type="ChEBI" id="CHEBI:57692"/>
    </ligand>
</feature>
<dbReference type="PANTHER" id="PTHR43014:SF4">
    <property type="entry name" value="PYRIDINE NUCLEOTIDE-DISULFIDE OXIDOREDUCTASE RCLA-RELATED"/>
    <property type="match status" value="1"/>
</dbReference>
<keyword evidence="5 11" id="KW-0560">Oxidoreductase</keyword>
<protein>
    <submittedName>
        <fullName evidence="14">FAD-dependent oxidoreductase</fullName>
    </submittedName>
</protein>
<keyword evidence="7 11" id="KW-0676">Redox-active center</keyword>
<dbReference type="PRINTS" id="PR00411">
    <property type="entry name" value="PNDRDTASEI"/>
</dbReference>
<evidence type="ECO:0000313" key="14">
    <source>
        <dbReference type="EMBL" id="QNN63386.1"/>
    </source>
</evidence>
<evidence type="ECO:0000256" key="6">
    <source>
        <dbReference type="ARBA" id="ARBA00023157"/>
    </source>
</evidence>
<feature type="disulfide bond" description="Redox-active" evidence="10">
    <location>
        <begin position="59"/>
        <end position="64"/>
    </location>
</feature>
<dbReference type="Pfam" id="PF02852">
    <property type="entry name" value="Pyr_redox_dim"/>
    <property type="match status" value="1"/>
</dbReference>
<proteinExistence type="inferred from homology"/>
<comment type="cofactor">
    <cofactor evidence="9">
        <name>FAD</name>
        <dbReference type="ChEBI" id="CHEBI:57692"/>
    </cofactor>
    <text evidence="9">Binds 1 FAD per subunit.</text>
</comment>
<name>A0A7G9S6B1_9MICO</name>
<evidence type="ECO:0000256" key="9">
    <source>
        <dbReference type="PIRSR" id="PIRSR000350-3"/>
    </source>
</evidence>
<evidence type="ECO:0000256" key="2">
    <source>
        <dbReference type="ARBA" id="ARBA00022630"/>
    </source>
</evidence>
<dbReference type="GO" id="GO:0050660">
    <property type="term" value="F:flavin adenine dinucleotide binding"/>
    <property type="evidence" value="ECO:0007669"/>
    <property type="project" value="TreeGrafter"/>
</dbReference>
<dbReference type="GO" id="GO:0016668">
    <property type="term" value="F:oxidoreductase activity, acting on a sulfur group of donors, NAD(P) as acceptor"/>
    <property type="evidence" value="ECO:0007669"/>
    <property type="project" value="InterPro"/>
</dbReference>
<reference evidence="14 15" key="1">
    <citation type="submission" date="2020-08" db="EMBL/GenBank/DDBJ databases">
        <title>Genome sequence of Leucobacter denitrificans KACC 14055T.</title>
        <authorList>
            <person name="Hyun D.-W."/>
            <person name="Bae J.-W."/>
        </authorList>
    </citation>
    <scope>NUCLEOTIDE SEQUENCE [LARGE SCALE GENOMIC DNA]</scope>
    <source>
        <strain evidence="14 15">KACC 14055</strain>
    </source>
</reference>
<organism evidence="14 15">
    <name type="scientific">Leucobacter denitrificans</name>
    <dbReference type="NCBI Taxonomy" id="683042"/>
    <lineage>
        <taxon>Bacteria</taxon>
        <taxon>Bacillati</taxon>
        <taxon>Actinomycetota</taxon>
        <taxon>Actinomycetes</taxon>
        <taxon>Micrococcales</taxon>
        <taxon>Microbacteriaceae</taxon>
        <taxon>Leucobacter</taxon>
    </lineage>
</organism>
<dbReference type="PIRSF" id="PIRSF000350">
    <property type="entry name" value="Mercury_reductase_MerA"/>
    <property type="match status" value="1"/>
</dbReference>
<feature type="binding site" evidence="9">
    <location>
        <position position="321"/>
    </location>
    <ligand>
        <name>FAD</name>
        <dbReference type="ChEBI" id="CHEBI:57692"/>
    </ligand>
</feature>
<evidence type="ECO:0000256" key="3">
    <source>
        <dbReference type="ARBA" id="ARBA00022827"/>
    </source>
</evidence>
<keyword evidence="4" id="KW-0521">NADP</keyword>
<accession>A0A7G9S6B1</accession>
<dbReference type="Gene3D" id="3.30.390.30">
    <property type="match status" value="1"/>
</dbReference>
<dbReference type="SUPFAM" id="SSF51905">
    <property type="entry name" value="FAD/NAD(P)-binding domain"/>
    <property type="match status" value="1"/>
</dbReference>
<evidence type="ECO:0000259" key="13">
    <source>
        <dbReference type="Pfam" id="PF07992"/>
    </source>
</evidence>
<feature type="active site" description="Proton acceptor" evidence="8">
    <location>
        <position position="458"/>
    </location>
</feature>
<evidence type="ECO:0000256" key="5">
    <source>
        <dbReference type="ARBA" id="ARBA00023002"/>
    </source>
</evidence>
<feature type="domain" description="FAD/NAD(P)-binding" evidence="13">
    <location>
        <begin position="21"/>
        <end position="329"/>
    </location>
</feature>
<dbReference type="KEGG" id="ldn:H9L06_03430"/>
<feature type="domain" description="Pyridine nucleotide-disulphide oxidoreductase dimerisation" evidence="12">
    <location>
        <begin position="357"/>
        <end position="467"/>
    </location>
</feature>
<dbReference type="PROSITE" id="PS00076">
    <property type="entry name" value="PYRIDINE_REDOX_1"/>
    <property type="match status" value="1"/>
</dbReference>
<feature type="binding site" evidence="9">
    <location>
        <begin position="193"/>
        <end position="200"/>
    </location>
    <ligand>
        <name>NAD(+)</name>
        <dbReference type="ChEBI" id="CHEBI:57540"/>
    </ligand>
</feature>
<evidence type="ECO:0000256" key="4">
    <source>
        <dbReference type="ARBA" id="ARBA00022857"/>
    </source>
</evidence>
<dbReference type="InterPro" id="IPR023753">
    <property type="entry name" value="FAD/NAD-binding_dom"/>
</dbReference>
<comment type="similarity">
    <text evidence="1 11">Belongs to the class-I pyridine nucleotide-disulfide oxidoreductase family.</text>
</comment>
<feature type="binding site" evidence="9">
    <location>
        <position position="280"/>
    </location>
    <ligand>
        <name>NAD(+)</name>
        <dbReference type="ChEBI" id="CHEBI:57540"/>
    </ligand>
</feature>
<evidence type="ECO:0000313" key="15">
    <source>
        <dbReference type="Proteomes" id="UP000515934"/>
    </source>
</evidence>
<dbReference type="Pfam" id="PF07992">
    <property type="entry name" value="Pyr_redox_2"/>
    <property type="match status" value="1"/>
</dbReference>
<keyword evidence="9" id="KW-0547">Nucleotide-binding</keyword>
<dbReference type="GO" id="GO:0003955">
    <property type="term" value="F:NAD(P)H dehydrogenase (quinone) activity"/>
    <property type="evidence" value="ECO:0007669"/>
    <property type="project" value="TreeGrafter"/>
</dbReference>
<evidence type="ECO:0000256" key="1">
    <source>
        <dbReference type="ARBA" id="ARBA00007532"/>
    </source>
</evidence>
<keyword evidence="3 9" id="KW-0274">FAD</keyword>
<keyword evidence="2 11" id="KW-0285">Flavoprotein</keyword>
<sequence length="474" mass="50359">MADAQGSEFRSSVSTPTLEVDVLVIGWGKGGKTFAAAMASQGKTVAMVEQSSDMYGGTCINIGCVPTKALVHEASVRRRGDDPHTYFTEAVETRDQLIAKLNAVNFAMLNDRDLVTVVDGRARFVAEREVEVEPRGGGSGRAEHLRIVAETVVINTGAVPVMPDLPGADGPRVHDSTSLQHVRPFPKRLAIVGAGPIGLEFASMFQQFGSQVTLLVRGERILPREDADVAGAVASVLTESGIEIRTNTEPTSFEDGDSEVVVRLDGGSALAADAVLLATGRRPATDDLNLAAAGVDIDARGAVVVDDQLRTTAAGVYAMGDVRGGLQQTFISLDDYRVVLDAVSGSGERRVSDRVGVPSTVFITPPFSSVGMTEGEATEQGHRVKTAFAQVVDVKAMPRPKTLRDARGIIKFVVDAETDKVFGARLFHVDSQEVINLVALAMRAGVTASELRDGIWTHPSSTEALNEVLGQLRE</sequence>
<dbReference type="Gene3D" id="3.50.50.60">
    <property type="entry name" value="FAD/NAD(P)-binding domain"/>
    <property type="match status" value="2"/>
</dbReference>
<evidence type="ECO:0000256" key="10">
    <source>
        <dbReference type="PIRSR" id="PIRSR000350-4"/>
    </source>
</evidence>
<evidence type="ECO:0000259" key="12">
    <source>
        <dbReference type="Pfam" id="PF02852"/>
    </source>
</evidence>
<dbReference type="PRINTS" id="PR00368">
    <property type="entry name" value="FADPNR"/>
</dbReference>
<dbReference type="SUPFAM" id="SSF55424">
    <property type="entry name" value="FAD/NAD-linked reductases, dimerisation (C-terminal) domain"/>
    <property type="match status" value="1"/>
</dbReference>
<dbReference type="RefSeq" id="WP_187555853.1">
    <property type="nucleotide sequence ID" value="NZ_CP060716.1"/>
</dbReference>
<dbReference type="AlphaFoldDB" id="A0A7G9S6B1"/>
<keyword evidence="6" id="KW-1015">Disulfide bond</keyword>
<evidence type="ECO:0000256" key="7">
    <source>
        <dbReference type="ARBA" id="ARBA00023284"/>
    </source>
</evidence>
<dbReference type="InterPro" id="IPR036188">
    <property type="entry name" value="FAD/NAD-bd_sf"/>
</dbReference>
<evidence type="ECO:0000256" key="8">
    <source>
        <dbReference type="PIRSR" id="PIRSR000350-2"/>
    </source>
</evidence>
<dbReference type="InterPro" id="IPR012999">
    <property type="entry name" value="Pyr_OxRdtase_I_AS"/>
</dbReference>